<dbReference type="AlphaFoldDB" id="A0A6C0D441"/>
<protein>
    <recommendedName>
        <fullName evidence="2">NFACT RNA-binding domain-containing protein</fullName>
    </recommendedName>
</protein>
<comment type="similarity">
    <text evidence="1">Belongs to the CCDC25 family.</text>
</comment>
<feature type="domain" description="NFACT RNA-binding" evidence="2">
    <location>
        <begin position="13"/>
        <end position="107"/>
    </location>
</feature>
<organism evidence="3">
    <name type="scientific">viral metagenome</name>
    <dbReference type="NCBI Taxonomy" id="1070528"/>
    <lineage>
        <taxon>unclassified sequences</taxon>
        <taxon>metagenomes</taxon>
        <taxon>organismal metagenomes</taxon>
    </lineage>
</organism>
<name>A0A6C0D441_9ZZZZ</name>
<proteinExistence type="inferred from homology"/>
<dbReference type="InterPro" id="IPR008532">
    <property type="entry name" value="NFACT_RNA-bd"/>
</dbReference>
<evidence type="ECO:0000256" key="1">
    <source>
        <dbReference type="ARBA" id="ARBA00008998"/>
    </source>
</evidence>
<dbReference type="PANTHER" id="PTHR13049">
    <property type="entry name" value="DUF814-RELATED"/>
    <property type="match status" value="1"/>
</dbReference>
<dbReference type="InterPro" id="IPR039730">
    <property type="entry name" value="Jlp2/Ccd25"/>
</dbReference>
<reference evidence="3" key="1">
    <citation type="journal article" date="2020" name="Nature">
        <title>Giant virus diversity and host interactions through global metagenomics.</title>
        <authorList>
            <person name="Schulz F."/>
            <person name="Roux S."/>
            <person name="Paez-Espino D."/>
            <person name="Jungbluth S."/>
            <person name="Walsh D.A."/>
            <person name="Denef V.J."/>
            <person name="McMahon K.D."/>
            <person name="Konstantinidis K.T."/>
            <person name="Eloe-Fadrosh E.A."/>
            <person name="Kyrpides N.C."/>
            <person name="Woyke T."/>
        </authorList>
    </citation>
    <scope>NUCLEOTIDE SEQUENCE</scope>
    <source>
        <strain evidence="3">GVMAG-M-3300023174-124</strain>
    </source>
</reference>
<evidence type="ECO:0000259" key="2">
    <source>
        <dbReference type="Pfam" id="PF05670"/>
    </source>
</evidence>
<dbReference type="Pfam" id="PF05670">
    <property type="entry name" value="NFACT-R_1"/>
    <property type="match status" value="1"/>
</dbReference>
<dbReference type="EMBL" id="MN739538">
    <property type="protein sequence ID" value="QHT11806.1"/>
    <property type="molecule type" value="Genomic_DNA"/>
</dbReference>
<sequence>MIMEVIYLKNINQSITFLIGKNAQDNFDVIDASSPHDIWFHVNGLPSCHVVAKIPEDMDRKDILSVIKRGAILCKQHSKYKASDKLEIIYTRIKNIQKTNVLGSVITTTVSKVAI</sequence>
<evidence type="ECO:0000313" key="3">
    <source>
        <dbReference type="EMBL" id="QHT11806.1"/>
    </source>
</evidence>
<accession>A0A6C0D441</accession>
<dbReference type="PANTHER" id="PTHR13049:SF2">
    <property type="entry name" value="COILED-COIL DOMAIN-CONTAINING PROTEIN 25"/>
    <property type="match status" value="1"/>
</dbReference>